<dbReference type="CDD" id="cd01285">
    <property type="entry name" value="nucleoside_deaminase"/>
    <property type="match status" value="1"/>
</dbReference>
<name>A0ABN7BES8_9HEMI</name>
<dbReference type="Pfam" id="PF00383">
    <property type="entry name" value="dCMP_cyt_deam_1"/>
    <property type="match status" value="1"/>
</dbReference>
<gene>
    <name evidence="4" type="ORF">NTJ_15698</name>
</gene>
<keyword evidence="5" id="KW-1185">Reference proteome</keyword>
<evidence type="ECO:0000256" key="2">
    <source>
        <dbReference type="ARBA" id="ARBA00038160"/>
    </source>
</evidence>
<evidence type="ECO:0000313" key="5">
    <source>
        <dbReference type="Proteomes" id="UP001307889"/>
    </source>
</evidence>
<keyword evidence="1" id="KW-0819">tRNA processing</keyword>
<dbReference type="PANTHER" id="PTHR11079:SF156">
    <property type="entry name" value="INACTIVE TRNA-SPECIFIC ADENOSINE DEAMINASE-LIKE PROTEIN 3-RELATED"/>
    <property type="match status" value="1"/>
</dbReference>
<sequence length="318" mass="35649">MPAVSSVSQGSMEPPPKRSKLERLRMECVLDDSLTRDVEYVDVWIGRILAKKSIRSVILELNAKHPIPSLSHLKRVKKDWIVLCLAEITDSIESFLKELSIDTTQIGDFKRAQVAKGPPVTRKQFESANDKWPCNFHENKSLERLINNSFSDEDLTYHERWMMIAVKTAEEAGKNSACVVVDPRSDQIVCKSADNRASHPLQHSAMLAIDDVAKTQGGGAWSVSSIDGICSDSVERSEDRDGPYLCTGYDVYMTREPCIMCAMALVHSRAKRVFYGIPSSNGSLGSVAKIHLIKELNHHYEVYRGLCAEDCFKLEQLC</sequence>
<evidence type="ECO:0000256" key="1">
    <source>
        <dbReference type="ARBA" id="ARBA00022694"/>
    </source>
</evidence>
<protein>
    <recommendedName>
        <fullName evidence="3">CMP/dCMP-type deaminase domain-containing protein</fullName>
    </recommendedName>
</protein>
<proteinExistence type="inferred from homology"/>
<dbReference type="Proteomes" id="UP001307889">
    <property type="component" value="Chromosome 14"/>
</dbReference>
<dbReference type="PROSITE" id="PS51747">
    <property type="entry name" value="CYT_DCMP_DEAMINASES_2"/>
    <property type="match status" value="1"/>
</dbReference>
<feature type="domain" description="CMP/dCMP-type deaminase" evidence="3">
    <location>
        <begin position="156"/>
        <end position="303"/>
    </location>
</feature>
<accession>A0ABN7BES8</accession>
<dbReference type="EMBL" id="AP028922">
    <property type="protein sequence ID" value="BET02880.1"/>
    <property type="molecule type" value="Genomic_DNA"/>
</dbReference>
<dbReference type="SUPFAM" id="SSF53927">
    <property type="entry name" value="Cytidine deaminase-like"/>
    <property type="match status" value="1"/>
</dbReference>
<evidence type="ECO:0000259" key="3">
    <source>
        <dbReference type="PROSITE" id="PS51747"/>
    </source>
</evidence>
<evidence type="ECO:0000313" key="4">
    <source>
        <dbReference type="EMBL" id="BET02880.1"/>
    </source>
</evidence>
<dbReference type="Gene3D" id="3.40.140.10">
    <property type="entry name" value="Cytidine Deaminase, domain 2"/>
    <property type="match status" value="1"/>
</dbReference>
<reference evidence="4 5" key="1">
    <citation type="submission" date="2023-09" db="EMBL/GenBank/DDBJ databases">
        <title>Nesidiocoris tenuis whole genome shotgun sequence.</title>
        <authorList>
            <person name="Shibata T."/>
            <person name="Shimoda M."/>
            <person name="Kobayashi T."/>
            <person name="Uehara T."/>
        </authorList>
    </citation>
    <scope>NUCLEOTIDE SEQUENCE [LARGE SCALE GENOMIC DNA]</scope>
    <source>
        <strain evidence="4 5">Japan</strain>
    </source>
</reference>
<comment type="similarity">
    <text evidence="2">Belongs to the cytidine and deoxycytidylate deaminase family. ADAT3 subfamily.</text>
</comment>
<organism evidence="4 5">
    <name type="scientific">Nesidiocoris tenuis</name>
    <dbReference type="NCBI Taxonomy" id="355587"/>
    <lineage>
        <taxon>Eukaryota</taxon>
        <taxon>Metazoa</taxon>
        <taxon>Ecdysozoa</taxon>
        <taxon>Arthropoda</taxon>
        <taxon>Hexapoda</taxon>
        <taxon>Insecta</taxon>
        <taxon>Pterygota</taxon>
        <taxon>Neoptera</taxon>
        <taxon>Paraneoptera</taxon>
        <taxon>Hemiptera</taxon>
        <taxon>Heteroptera</taxon>
        <taxon>Panheteroptera</taxon>
        <taxon>Cimicomorpha</taxon>
        <taxon>Miridae</taxon>
        <taxon>Dicyphina</taxon>
        <taxon>Nesidiocoris</taxon>
    </lineage>
</organism>
<dbReference type="InterPro" id="IPR016193">
    <property type="entry name" value="Cytidine_deaminase-like"/>
</dbReference>
<dbReference type="InterPro" id="IPR002125">
    <property type="entry name" value="CMP_dCMP_dom"/>
</dbReference>
<dbReference type="PANTHER" id="PTHR11079">
    <property type="entry name" value="CYTOSINE DEAMINASE FAMILY MEMBER"/>
    <property type="match status" value="1"/>
</dbReference>